<organism evidence="2 3">
    <name type="scientific">Paracoccus marinaquae</name>
    <dbReference type="NCBI Taxonomy" id="2841926"/>
    <lineage>
        <taxon>Bacteria</taxon>
        <taxon>Pseudomonadati</taxon>
        <taxon>Pseudomonadota</taxon>
        <taxon>Alphaproteobacteria</taxon>
        <taxon>Rhodobacterales</taxon>
        <taxon>Paracoccaceae</taxon>
        <taxon>Paracoccus</taxon>
    </lineage>
</organism>
<sequence length="131" mass="14850">MRRLVPILLAMLVLPAWYSAGPAPLPLPGPAAAQDFQPRPFHDLAERVADRYRGRLIGAEVVPPTAHERDLGAPLVYEFRLVTPQRNLLIIRMDARSGRFLDIAGRGQLQALRRDVDHRHDDDRDKDDDED</sequence>
<evidence type="ECO:0000313" key="2">
    <source>
        <dbReference type="EMBL" id="MBU3032224.1"/>
    </source>
</evidence>
<dbReference type="RefSeq" id="WP_216034811.1">
    <property type="nucleotide sequence ID" value="NZ_JAHKNG010000065.1"/>
</dbReference>
<accession>A0ABS6AP03</accession>
<proteinExistence type="predicted"/>
<dbReference type="Proteomes" id="UP001166191">
    <property type="component" value="Unassembled WGS sequence"/>
</dbReference>
<keyword evidence="1" id="KW-0732">Signal</keyword>
<evidence type="ECO:0000256" key="1">
    <source>
        <dbReference type="SAM" id="SignalP"/>
    </source>
</evidence>
<feature type="signal peptide" evidence="1">
    <location>
        <begin position="1"/>
        <end position="18"/>
    </location>
</feature>
<keyword evidence="3" id="KW-1185">Reference proteome</keyword>
<feature type="chain" id="PRO_5047330480" description="PepSY domain-containing protein" evidence="1">
    <location>
        <begin position="19"/>
        <end position="131"/>
    </location>
</feature>
<comment type="caution">
    <text evidence="2">The sequence shown here is derived from an EMBL/GenBank/DDBJ whole genome shotgun (WGS) entry which is preliminary data.</text>
</comment>
<gene>
    <name evidence="2" type="ORF">KNW02_19230</name>
</gene>
<dbReference type="EMBL" id="JAHKNG010000065">
    <property type="protein sequence ID" value="MBU3032224.1"/>
    <property type="molecule type" value="Genomic_DNA"/>
</dbReference>
<protein>
    <recommendedName>
        <fullName evidence="4">PepSY domain-containing protein</fullName>
    </recommendedName>
</protein>
<reference evidence="2" key="1">
    <citation type="submission" date="2021-06" db="EMBL/GenBank/DDBJ databases">
        <title>Paracoccus bacterium XHP0099 sp. nov., isolated from the surface waters of the Yellow Sea.</title>
        <authorList>
            <person name="Xue H."/>
            <person name="Zhang D."/>
        </authorList>
    </citation>
    <scope>NUCLEOTIDE SEQUENCE</scope>
    <source>
        <strain evidence="2">XHP0099</strain>
    </source>
</reference>
<evidence type="ECO:0008006" key="4">
    <source>
        <dbReference type="Google" id="ProtNLM"/>
    </source>
</evidence>
<name>A0ABS6AP03_9RHOB</name>
<evidence type="ECO:0000313" key="3">
    <source>
        <dbReference type="Proteomes" id="UP001166191"/>
    </source>
</evidence>